<feature type="region of interest" description="Disordered" evidence="1">
    <location>
        <begin position="331"/>
        <end position="351"/>
    </location>
</feature>
<organism evidence="2 3">
    <name type="scientific">Parathielavia hyrcaniae</name>
    <dbReference type="NCBI Taxonomy" id="113614"/>
    <lineage>
        <taxon>Eukaryota</taxon>
        <taxon>Fungi</taxon>
        <taxon>Dikarya</taxon>
        <taxon>Ascomycota</taxon>
        <taxon>Pezizomycotina</taxon>
        <taxon>Sordariomycetes</taxon>
        <taxon>Sordariomycetidae</taxon>
        <taxon>Sordariales</taxon>
        <taxon>Chaetomiaceae</taxon>
        <taxon>Parathielavia</taxon>
    </lineage>
</organism>
<proteinExistence type="predicted"/>
<dbReference type="AlphaFoldDB" id="A0AAN6QAY6"/>
<feature type="compositionally biased region" description="Polar residues" evidence="1">
    <location>
        <begin position="154"/>
        <end position="163"/>
    </location>
</feature>
<feature type="compositionally biased region" description="Polar residues" evidence="1">
    <location>
        <begin position="217"/>
        <end position="229"/>
    </location>
</feature>
<dbReference type="Proteomes" id="UP001305647">
    <property type="component" value="Unassembled WGS sequence"/>
</dbReference>
<evidence type="ECO:0000256" key="1">
    <source>
        <dbReference type="SAM" id="MobiDB-lite"/>
    </source>
</evidence>
<name>A0AAN6QAY6_9PEZI</name>
<evidence type="ECO:0000313" key="3">
    <source>
        <dbReference type="Proteomes" id="UP001305647"/>
    </source>
</evidence>
<feature type="compositionally biased region" description="Polar residues" evidence="1">
    <location>
        <begin position="257"/>
        <end position="268"/>
    </location>
</feature>
<accession>A0AAN6QAY6</accession>
<protein>
    <submittedName>
        <fullName evidence="2">Uncharacterized protein</fullName>
    </submittedName>
</protein>
<evidence type="ECO:0000313" key="2">
    <source>
        <dbReference type="EMBL" id="KAK4103897.1"/>
    </source>
</evidence>
<dbReference type="EMBL" id="MU863627">
    <property type="protein sequence ID" value="KAK4103897.1"/>
    <property type="molecule type" value="Genomic_DNA"/>
</dbReference>
<keyword evidence="3" id="KW-1185">Reference proteome</keyword>
<gene>
    <name evidence="2" type="ORF">N658DRAFT_483983</name>
</gene>
<feature type="region of interest" description="Disordered" evidence="1">
    <location>
        <begin position="148"/>
        <end position="316"/>
    </location>
</feature>
<reference evidence="2" key="1">
    <citation type="journal article" date="2023" name="Mol. Phylogenet. Evol.">
        <title>Genome-scale phylogeny and comparative genomics of the fungal order Sordariales.</title>
        <authorList>
            <person name="Hensen N."/>
            <person name="Bonometti L."/>
            <person name="Westerberg I."/>
            <person name="Brannstrom I.O."/>
            <person name="Guillou S."/>
            <person name="Cros-Aarteil S."/>
            <person name="Calhoun S."/>
            <person name="Haridas S."/>
            <person name="Kuo A."/>
            <person name="Mondo S."/>
            <person name="Pangilinan J."/>
            <person name="Riley R."/>
            <person name="LaButti K."/>
            <person name="Andreopoulos B."/>
            <person name="Lipzen A."/>
            <person name="Chen C."/>
            <person name="Yan M."/>
            <person name="Daum C."/>
            <person name="Ng V."/>
            <person name="Clum A."/>
            <person name="Steindorff A."/>
            <person name="Ohm R.A."/>
            <person name="Martin F."/>
            <person name="Silar P."/>
            <person name="Natvig D.O."/>
            <person name="Lalanne C."/>
            <person name="Gautier V."/>
            <person name="Ament-Velasquez S.L."/>
            <person name="Kruys A."/>
            <person name="Hutchinson M.I."/>
            <person name="Powell A.J."/>
            <person name="Barry K."/>
            <person name="Miller A.N."/>
            <person name="Grigoriev I.V."/>
            <person name="Debuchy R."/>
            <person name="Gladieux P."/>
            <person name="Hiltunen Thoren M."/>
            <person name="Johannesson H."/>
        </authorList>
    </citation>
    <scope>NUCLEOTIDE SEQUENCE</scope>
    <source>
        <strain evidence="2">CBS 757.83</strain>
    </source>
</reference>
<feature type="compositionally biased region" description="Basic and acidic residues" evidence="1">
    <location>
        <begin position="289"/>
        <end position="301"/>
    </location>
</feature>
<feature type="compositionally biased region" description="Basic and acidic residues" evidence="1">
    <location>
        <begin position="271"/>
        <end position="281"/>
    </location>
</feature>
<comment type="caution">
    <text evidence="2">The sequence shown here is derived from an EMBL/GenBank/DDBJ whole genome shotgun (WGS) entry which is preliminary data.</text>
</comment>
<sequence>MGLSAVCWCNYNLAISMLARADMIRQIRRRGLLKKTEEIGVLEDKRSLKHCKRYQQFHLRLQNLEIFENAEYATIIASVARKQAEDQALEVLPLREEKHPLALSKPLRCGECLWKWSVLLEIPSPPERPIFEIPTQSEHPVLLKIPTPPEHLARSTSTELGSLTQPPTPPSTTQSDTEATGEALDVDPIQNLSPLGLPAPASTSVSSISTPSIASGTDDSGQNSGNTLNSPPPDEILPIYGIYPLPPPVPSTFLPNSDPNPELETNTGARLETDTEAKLETDTEGQSGEDDRSSAHTDTGKDAPIFSPSKSDSGFSGLAWEIDQAIQDWADELSHQAESAPIKTVSSPTIS</sequence>
<feature type="compositionally biased region" description="Low complexity" evidence="1">
    <location>
        <begin position="198"/>
        <end position="215"/>
    </location>
</feature>
<reference evidence="2" key="2">
    <citation type="submission" date="2023-05" db="EMBL/GenBank/DDBJ databases">
        <authorList>
            <consortium name="Lawrence Berkeley National Laboratory"/>
            <person name="Steindorff A."/>
            <person name="Hensen N."/>
            <person name="Bonometti L."/>
            <person name="Westerberg I."/>
            <person name="Brannstrom I.O."/>
            <person name="Guillou S."/>
            <person name="Cros-Aarteil S."/>
            <person name="Calhoun S."/>
            <person name="Haridas S."/>
            <person name="Kuo A."/>
            <person name="Mondo S."/>
            <person name="Pangilinan J."/>
            <person name="Riley R."/>
            <person name="Labutti K."/>
            <person name="Andreopoulos B."/>
            <person name="Lipzen A."/>
            <person name="Chen C."/>
            <person name="Yanf M."/>
            <person name="Daum C."/>
            <person name="Ng V."/>
            <person name="Clum A."/>
            <person name="Ohm R."/>
            <person name="Martin F."/>
            <person name="Silar P."/>
            <person name="Natvig D."/>
            <person name="Lalanne C."/>
            <person name="Gautier V."/>
            <person name="Ament-Velasquez S.L."/>
            <person name="Kruys A."/>
            <person name="Hutchinson M.I."/>
            <person name="Powell A.J."/>
            <person name="Barry K."/>
            <person name="Miller A.N."/>
            <person name="Grigoriev I.V."/>
            <person name="Debuchy R."/>
            <person name="Gladieux P."/>
            <person name="Thoren M.H."/>
            <person name="Johannesson H."/>
        </authorList>
    </citation>
    <scope>NUCLEOTIDE SEQUENCE</scope>
    <source>
        <strain evidence="2">CBS 757.83</strain>
    </source>
</reference>